<feature type="transmembrane region" description="Helical" evidence="1">
    <location>
        <begin position="60"/>
        <end position="81"/>
    </location>
</feature>
<protein>
    <submittedName>
        <fullName evidence="2">Uncharacterized protein</fullName>
    </submittedName>
</protein>
<evidence type="ECO:0000313" key="2">
    <source>
        <dbReference type="EMBL" id="KKN06968.1"/>
    </source>
</evidence>
<organism evidence="2">
    <name type="scientific">marine sediment metagenome</name>
    <dbReference type="NCBI Taxonomy" id="412755"/>
    <lineage>
        <taxon>unclassified sequences</taxon>
        <taxon>metagenomes</taxon>
        <taxon>ecological metagenomes</taxon>
    </lineage>
</organism>
<feature type="transmembrane region" description="Helical" evidence="1">
    <location>
        <begin position="93"/>
        <end position="115"/>
    </location>
</feature>
<accession>A0A0F9QNT9</accession>
<sequence length="117" mass="13708">MSKFKKSKPKRVTTISEIDVKFEKIIQFSGWIFLFAFLGFMGVWILLEFVLDIIQLKLSVGVFTFIIFSGINSAVSFGLATKIRNNIHKKKEFFLDWLLGEFLFCMFIIFSLAVYQW</sequence>
<keyword evidence="1" id="KW-0472">Membrane</keyword>
<name>A0A0F9QNT9_9ZZZZ</name>
<keyword evidence="1" id="KW-0812">Transmembrane</keyword>
<dbReference type="AlphaFoldDB" id="A0A0F9QNT9"/>
<dbReference type="EMBL" id="LAZR01004621">
    <property type="protein sequence ID" value="KKN06968.1"/>
    <property type="molecule type" value="Genomic_DNA"/>
</dbReference>
<feature type="transmembrane region" description="Helical" evidence="1">
    <location>
        <begin position="31"/>
        <end position="54"/>
    </location>
</feature>
<comment type="caution">
    <text evidence="2">The sequence shown here is derived from an EMBL/GenBank/DDBJ whole genome shotgun (WGS) entry which is preliminary data.</text>
</comment>
<evidence type="ECO:0000256" key="1">
    <source>
        <dbReference type="SAM" id="Phobius"/>
    </source>
</evidence>
<keyword evidence="1" id="KW-1133">Transmembrane helix</keyword>
<proteinExistence type="predicted"/>
<reference evidence="2" key="1">
    <citation type="journal article" date="2015" name="Nature">
        <title>Complex archaea that bridge the gap between prokaryotes and eukaryotes.</title>
        <authorList>
            <person name="Spang A."/>
            <person name="Saw J.H."/>
            <person name="Jorgensen S.L."/>
            <person name="Zaremba-Niedzwiedzka K."/>
            <person name="Martijn J."/>
            <person name="Lind A.E."/>
            <person name="van Eijk R."/>
            <person name="Schleper C."/>
            <person name="Guy L."/>
            <person name="Ettema T.J."/>
        </authorList>
    </citation>
    <scope>NUCLEOTIDE SEQUENCE</scope>
</reference>
<gene>
    <name evidence="2" type="ORF">LCGC14_1071880</name>
</gene>